<keyword evidence="1" id="KW-0472">Membrane</keyword>
<dbReference type="Gene3D" id="1.25.40.10">
    <property type="entry name" value="Tetratricopeptide repeat domain"/>
    <property type="match status" value="2"/>
</dbReference>
<evidence type="ECO:0000313" key="2">
    <source>
        <dbReference type="EMBL" id="EEF57187.1"/>
    </source>
</evidence>
<feature type="transmembrane region" description="Helical" evidence="1">
    <location>
        <begin position="37"/>
        <end position="56"/>
    </location>
</feature>
<evidence type="ECO:0008006" key="4">
    <source>
        <dbReference type="Google" id="ProtNLM"/>
    </source>
</evidence>
<dbReference type="Pfam" id="PF13174">
    <property type="entry name" value="TPR_6"/>
    <property type="match status" value="1"/>
</dbReference>
<sequence length="404" mass="45865">MDMNLILQIFENWIIPIFLILFLAWFIWTWLKRSREPWMLITRWIITALVLVYVFVQGHKLSQVQGPARAFMVVYAAAGGLVLAILWARVIGESVGSIFGGLYDGGTAEVEPKPFYSIAQAKKTQGKYLESLAEVRRQLQKFPNDFEGMMLLSELQAENLDDLQGAEVTVQRVCSLGEQPPRNVAYALNRMADWHLNLHKNREAAKIALEKIIELLPETEMSLQASQRIAHLADTEMLLASQQRQGVRVIKGVENIGLLQDSTALKPAETDAGKLAAILVKHLEVHPLDTEARERLANIYASHYQRLDLAQEQLEQLINQPNQTPKNVVRWLNSLVDLQVQHGGELEQARQSLQRVMDIYPESPAAQKAERRMQMLKLEFKGKEKSQAVQLGSYEQDIGLKRRA</sequence>
<keyword evidence="3" id="KW-1185">Reference proteome</keyword>
<evidence type="ECO:0000256" key="1">
    <source>
        <dbReference type="SAM" id="Phobius"/>
    </source>
</evidence>
<dbReference type="EMBL" id="ABOX02000081">
    <property type="protein sequence ID" value="EEF57187.1"/>
    <property type="molecule type" value="Genomic_DNA"/>
</dbReference>
<protein>
    <recommendedName>
        <fullName evidence="4">Tetratricopeptide repeat protein</fullName>
    </recommendedName>
</protein>
<proteinExistence type="predicted"/>
<dbReference type="STRING" id="320771.Cflav_PD0194"/>
<organism evidence="2 3">
    <name type="scientific">Pedosphaera parvula (strain Ellin514)</name>
    <dbReference type="NCBI Taxonomy" id="320771"/>
    <lineage>
        <taxon>Bacteria</taxon>
        <taxon>Pseudomonadati</taxon>
        <taxon>Verrucomicrobiota</taxon>
        <taxon>Pedosphaerae</taxon>
        <taxon>Pedosphaerales</taxon>
        <taxon>Pedosphaeraceae</taxon>
        <taxon>Pedosphaera</taxon>
    </lineage>
</organism>
<keyword evidence="1" id="KW-1133">Transmembrane helix</keyword>
<dbReference type="SUPFAM" id="SSF48452">
    <property type="entry name" value="TPR-like"/>
    <property type="match status" value="1"/>
</dbReference>
<feature type="transmembrane region" description="Helical" evidence="1">
    <location>
        <begin position="68"/>
        <end position="88"/>
    </location>
</feature>
<feature type="transmembrane region" description="Helical" evidence="1">
    <location>
        <begin position="12"/>
        <end position="31"/>
    </location>
</feature>
<dbReference type="AlphaFoldDB" id="B9XSI7"/>
<evidence type="ECO:0000313" key="3">
    <source>
        <dbReference type="Proteomes" id="UP000003688"/>
    </source>
</evidence>
<reference evidence="2 3" key="1">
    <citation type="journal article" date="2011" name="J. Bacteriol.">
        <title>Genome sequence of 'Pedosphaera parvula' Ellin514, an aerobic Verrucomicrobial isolate from pasture soil.</title>
        <authorList>
            <person name="Kant R."/>
            <person name="van Passel M.W."/>
            <person name="Sangwan P."/>
            <person name="Palva A."/>
            <person name="Lucas S."/>
            <person name="Copeland A."/>
            <person name="Lapidus A."/>
            <person name="Glavina Del Rio T."/>
            <person name="Dalin E."/>
            <person name="Tice H."/>
            <person name="Bruce D."/>
            <person name="Goodwin L."/>
            <person name="Pitluck S."/>
            <person name="Chertkov O."/>
            <person name="Larimer F.W."/>
            <person name="Land M.L."/>
            <person name="Hauser L."/>
            <person name="Brettin T.S."/>
            <person name="Detter J.C."/>
            <person name="Han S."/>
            <person name="de Vos W.M."/>
            <person name="Janssen P.H."/>
            <person name="Smidt H."/>
        </authorList>
    </citation>
    <scope>NUCLEOTIDE SEQUENCE [LARGE SCALE GENOMIC DNA]</scope>
    <source>
        <strain evidence="2 3">Ellin514</strain>
    </source>
</reference>
<dbReference type="Proteomes" id="UP000003688">
    <property type="component" value="Unassembled WGS sequence"/>
</dbReference>
<accession>B9XSI7</accession>
<dbReference type="InterPro" id="IPR019734">
    <property type="entry name" value="TPR_rpt"/>
</dbReference>
<keyword evidence="1" id="KW-0812">Transmembrane</keyword>
<comment type="caution">
    <text evidence="2">The sequence shown here is derived from an EMBL/GenBank/DDBJ whole genome shotgun (WGS) entry which is preliminary data.</text>
</comment>
<dbReference type="InterPro" id="IPR011990">
    <property type="entry name" value="TPR-like_helical_dom_sf"/>
</dbReference>
<gene>
    <name evidence="2" type="ORF">Cflav_PD0194</name>
</gene>
<name>B9XSI7_PEDPL</name>